<dbReference type="Proteomes" id="UP000236291">
    <property type="component" value="Unassembled WGS sequence"/>
</dbReference>
<protein>
    <recommendedName>
        <fullName evidence="4">Transmembrane protein</fullName>
    </recommendedName>
</protein>
<accession>A0A2K3L2P9</accession>
<organism evidence="2 3">
    <name type="scientific">Trifolium pratense</name>
    <name type="common">Red clover</name>
    <dbReference type="NCBI Taxonomy" id="57577"/>
    <lineage>
        <taxon>Eukaryota</taxon>
        <taxon>Viridiplantae</taxon>
        <taxon>Streptophyta</taxon>
        <taxon>Embryophyta</taxon>
        <taxon>Tracheophyta</taxon>
        <taxon>Spermatophyta</taxon>
        <taxon>Magnoliopsida</taxon>
        <taxon>eudicotyledons</taxon>
        <taxon>Gunneridae</taxon>
        <taxon>Pentapetalae</taxon>
        <taxon>rosids</taxon>
        <taxon>fabids</taxon>
        <taxon>Fabales</taxon>
        <taxon>Fabaceae</taxon>
        <taxon>Papilionoideae</taxon>
        <taxon>50 kb inversion clade</taxon>
        <taxon>NPAAA clade</taxon>
        <taxon>Hologalegina</taxon>
        <taxon>IRL clade</taxon>
        <taxon>Trifolieae</taxon>
        <taxon>Trifolium</taxon>
    </lineage>
</organism>
<evidence type="ECO:0000256" key="1">
    <source>
        <dbReference type="SAM" id="Phobius"/>
    </source>
</evidence>
<keyword evidence="1" id="KW-0812">Transmembrane</keyword>
<evidence type="ECO:0000313" key="2">
    <source>
        <dbReference type="EMBL" id="PNX72805.1"/>
    </source>
</evidence>
<reference evidence="2 3" key="2">
    <citation type="journal article" date="2017" name="Front. Plant Sci.">
        <title>Gene Classification and Mining of Molecular Markers Useful in Red Clover (Trifolium pratense) Breeding.</title>
        <authorList>
            <person name="Istvanek J."/>
            <person name="Dluhosova J."/>
            <person name="Dluhos P."/>
            <person name="Patkova L."/>
            <person name="Nedelnik J."/>
            <person name="Repkova J."/>
        </authorList>
    </citation>
    <scope>NUCLEOTIDE SEQUENCE [LARGE SCALE GENOMIC DNA]</scope>
    <source>
        <strain evidence="3">cv. Tatra</strain>
        <tissue evidence="2">Young leaves</tissue>
    </source>
</reference>
<evidence type="ECO:0008006" key="4">
    <source>
        <dbReference type="Google" id="ProtNLM"/>
    </source>
</evidence>
<gene>
    <name evidence="2" type="ORF">L195_g028701</name>
</gene>
<sequence length="46" mass="4963">MCEIAIPIGLGTAVLVVVDAVWVIVVMELELDVIWWTAVLVVADVV</sequence>
<comment type="caution">
    <text evidence="2">The sequence shown here is derived from an EMBL/GenBank/DDBJ whole genome shotgun (WGS) entry which is preliminary data.</text>
</comment>
<reference evidence="2 3" key="1">
    <citation type="journal article" date="2014" name="Am. J. Bot.">
        <title>Genome assembly and annotation for red clover (Trifolium pratense; Fabaceae).</title>
        <authorList>
            <person name="Istvanek J."/>
            <person name="Jaros M."/>
            <person name="Krenek A."/>
            <person name="Repkova J."/>
        </authorList>
    </citation>
    <scope>NUCLEOTIDE SEQUENCE [LARGE SCALE GENOMIC DNA]</scope>
    <source>
        <strain evidence="3">cv. Tatra</strain>
        <tissue evidence="2">Young leaves</tissue>
    </source>
</reference>
<feature type="transmembrane region" description="Helical" evidence="1">
    <location>
        <begin position="6"/>
        <end position="27"/>
    </location>
</feature>
<dbReference type="EMBL" id="ASHM01025129">
    <property type="protein sequence ID" value="PNX72805.1"/>
    <property type="molecule type" value="Genomic_DNA"/>
</dbReference>
<keyword evidence="1" id="KW-1133">Transmembrane helix</keyword>
<keyword evidence="1" id="KW-0472">Membrane</keyword>
<dbReference type="AlphaFoldDB" id="A0A2K3L2P9"/>
<proteinExistence type="predicted"/>
<evidence type="ECO:0000313" key="3">
    <source>
        <dbReference type="Proteomes" id="UP000236291"/>
    </source>
</evidence>
<name>A0A2K3L2P9_TRIPR</name>